<comment type="caution">
    <text evidence="1">The sequence shown here is derived from an EMBL/GenBank/DDBJ whole genome shotgun (WGS) entry which is preliminary data.</text>
</comment>
<accession>A0ABM8Q1X1</accession>
<keyword evidence="2" id="KW-1185">Reference proteome</keyword>
<organism evidence="1 2">
    <name type="scientific">Campylobacter majalis</name>
    <dbReference type="NCBI Taxonomy" id="2790656"/>
    <lineage>
        <taxon>Bacteria</taxon>
        <taxon>Pseudomonadati</taxon>
        <taxon>Campylobacterota</taxon>
        <taxon>Epsilonproteobacteria</taxon>
        <taxon>Campylobacterales</taxon>
        <taxon>Campylobacteraceae</taxon>
        <taxon>Campylobacter</taxon>
    </lineage>
</organism>
<gene>
    <name evidence="1" type="ORF">LMG7974_00065</name>
</gene>
<protein>
    <recommendedName>
        <fullName evidence="3">Beta-lactamase</fullName>
    </recommendedName>
</protein>
<sequence length="207" mass="23591">MKKILMFLMIVGVCFGFDINSIKPLVGDEYKKVFAKYFNEDDTAFNTHDFESDVKLHEKYCHAGLSDACESLGHSYVLGFGVKKDAKKGLEYLKYALRHAKSEIFKEYYEYSLVVANEVKDMQQGDAIVNIIRKYAKKYTDCNARKNDKDACFQMLILAGILPTDMIGVSDMSGIFELAYDNDVFINGAKNSKIAKMISEYNKILDR</sequence>
<reference evidence="1 2" key="1">
    <citation type="submission" date="2020-11" db="EMBL/GenBank/DDBJ databases">
        <authorList>
            <person name="Peeters C."/>
        </authorList>
    </citation>
    <scope>NUCLEOTIDE SEQUENCE [LARGE SCALE GENOMIC DNA]</scope>
    <source>
        <strain evidence="1 2">LMG 7974</strain>
    </source>
</reference>
<proteinExistence type="predicted"/>
<dbReference type="EMBL" id="CAJHOF010000001">
    <property type="protein sequence ID" value="CAD7286750.1"/>
    <property type="molecule type" value="Genomic_DNA"/>
</dbReference>
<dbReference type="InterPro" id="IPR011990">
    <property type="entry name" value="TPR-like_helical_dom_sf"/>
</dbReference>
<evidence type="ECO:0008006" key="3">
    <source>
        <dbReference type="Google" id="ProtNLM"/>
    </source>
</evidence>
<name>A0ABM8Q1X1_9BACT</name>
<dbReference type="RefSeq" id="WP_229931892.1">
    <property type="nucleotide sequence ID" value="NZ_CAJHOF010000001.1"/>
</dbReference>
<dbReference type="Proteomes" id="UP000789803">
    <property type="component" value="Unassembled WGS sequence"/>
</dbReference>
<evidence type="ECO:0000313" key="1">
    <source>
        <dbReference type="EMBL" id="CAD7286750.1"/>
    </source>
</evidence>
<evidence type="ECO:0000313" key="2">
    <source>
        <dbReference type="Proteomes" id="UP000789803"/>
    </source>
</evidence>
<dbReference type="Gene3D" id="1.25.40.10">
    <property type="entry name" value="Tetratricopeptide repeat domain"/>
    <property type="match status" value="1"/>
</dbReference>
<dbReference type="SUPFAM" id="SSF81901">
    <property type="entry name" value="HCP-like"/>
    <property type="match status" value="1"/>
</dbReference>